<comment type="cofactor">
    <cofactor evidence="1">
        <name>Mg(2+)</name>
        <dbReference type="ChEBI" id="CHEBI:18420"/>
    </cofactor>
</comment>
<evidence type="ECO:0000256" key="3">
    <source>
        <dbReference type="ARBA" id="ARBA00022722"/>
    </source>
</evidence>
<organism evidence="11">
    <name type="scientific">Caldithrix abyssi</name>
    <dbReference type="NCBI Taxonomy" id="187145"/>
    <lineage>
        <taxon>Bacteria</taxon>
        <taxon>Pseudomonadati</taxon>
        <taxon>Calditrichota</taxon>
        <taxon>Calditrichia</taxon>
        <taxon>Calditrichales</taxon>
        <taxon>Calditrichaceae</taxon>
        <taxon>Caldithrix</taxon>
    </lineage>
</organism>
<comment type="caution">
    <text evidence="11">The sequence shown here is derived from an EMBL/GenBank/DDBJ whole genome shotgun (WGS) entry which is preliminary data.</text>
</comment>
<dbReference type="Pfam" id="PF10150">
    <property type="entry name" value="RNase_E_G"/>
    <property type="match status" value="1"/>
</dbReference>
<dbReference type="Pfam" id="PF20833">
    <property type="entry name" value="RNase_E_G_Thio"/>
    <property type="match status" value="1"/>
</dbReference>
<protein>
    <submittedName>
        <fullName evidence="11">Rne/Rng family ribonuclease</fullName>
    </submittedName>
</protein>
<evidence type="ECO:0000313" key="11">
    <source>
        <dbReference type="EMBL" id="HHM02950.1"/>
    </source>
</evidence>
<keyword evidence="2" id="KW-0963">Cytoplasm</keyword>
<dbReference type="GO" id="GO:0004540">
    <property type="term" value="F:RNA nuclease activity"/>
    <property type="evidence" value="ECO:0007669"/>
    <property type="project" value="InterPro"/>
</dbReference>
<feature type="non-terminal residue" evidence="11">
    <location>
        <position position="1"/>
    </location>
</feature>
<proteinExistence type="predicted"/>
<dbReference type="InterPro" id="IPR019307">
    <property type="entry name" value="RNA-bd_AU-1/RNase_E/G"/>
</dbReference>
<dbReference type="GO" id="GO:0004519">
    <property type="term" value="F:endonuclease activity"/>
    <property type="evidence" value="ECO:0007669"/>
    <property type="project" value="UniProtKB-KW"/>
</dbReference>
<evidence type="ECO:0000259" key="9">
    <source>
        <dbReference type="Pfam" id="PF10150"/>
    </source>
</evidence>
<dbReference type="CDD" id="cd04453">
    <property type="entry name" value="S1_RNase_E"/>
    <property type="match status" value="1"/>
</dbReference>
<dbReference type="PANTHER" id="PTHR30001:SF1">
    <property type="entry name" value="RIBONUCLEASE E_G-LIKE PROTEIN, CHLOROPLASTIC"/>
    <property type="match status" value="1"/>
</dbReference>
<dbReference type="AlphaFoldDB" id="A0A7V5VFL9"/>
<keyword evidence="8" id="KW-0694">RNA-binding</keyword>
<keyword evidence="5" id="KW-0255">Endonuclease</keyword>
<sequence length="453" mass="52796">IGLEQNAFLHFSDVSSFYKQFFSDKEEAPPRRRRSYRDFDPARELRRGQDIMVQIVKEPISSKGCRVTSEITLPGRFVVLIPYQRNIGISRKIEDPKERKRLKDLARQIIPANFGLIIRTVAGGKSERELKRDISDLMNTWKKMESQIKEAEAPSLVYKDLSMASSIIRDLFTADVNQVHVDSRKMMRDISNYVKDVAPHLVHKINYYKGKEPIFDHFKVEEELEKMTHSQAWMKNGGYIVIHPTEALVSIDVNSGKYIGRKDHETNSLKINLEAAREIARQARLRDLGGLIVIDFIDVLEQENKKKIFLELRKEFAKDRAITKIESMSRFGLIEMTRQRVRPQVIHSIYQACPTCSGTGLVPTIATTVSRMERWLQRYRASRGDRRVIIHVTPDVYSYMNKGRYNKRLRLMWKYWMKITMVKDESLEVGQFKVFTAHKKREIILSEGKKKAA</sequence>
<evidence type="ECO:0000256" key="4">
    <source>
        <dbReference type="ARBA" id="ARBA00022723"/>
    </source>
</evidence>
<dbReference type="GO" id="GO:0016787">
    <property type="term" value="F:hydrolase activity"/>
    <property type="evidence" value="ECO:0007669"/>
    <property type="project" value="UniProtKB-KW"/>
</dbReference>
<dbReference type="Gene3D" id="2.40.50.140">
    <property type="entry name" value="Nucleic acid-binding proteins"/>
    <property type="match status" value="1"/>
</dbReference>
<keyword evidence="6" id="KW-0378">Hydrolase</keyword>
<feature type="domain" description="RNase E/G thioredoxin-like" evidence="10">
    <location>
        <begin position="353"/>
        <end position="434"/>
    </location>
</feature>
<evidence type="ECO:0000256" key="8">
    <source>
        <dbReference type="ARBA" id="ARBA00022884"/>
    </source>
</evidence>
<dbReference type="InterPro" id="IPR004659">
    <property type="entry name" value="RNase_E/G"/>
</dbReference>
<feature type="domain" description="RNA-binding protein AU-1/Ribonuclease E/G" evidence="9">
    <location>
        <begin position="72"/>
        <end position="341"/>
    </location>
</feature>
<gene>
    <name evidence="11" type="ORF">ENJ15_08030</name>
</gene>
<dbReference type="GO" id="GO:0006364">
    <property type="term" value="P:rRNA processing"/>
    <property type="evidence" value="ECO:0007669"/>
    <property type="project" value="TreeGrafter"/>
</dbReference>
<dbReference type="PANTHER" id="PTHR30001">
    <property type="entry name" value="RIBONUCLEASE"/>
    <property type="match status" value="1"/>
</dbReference>
<dbReference type="Proteomes" id="UP000885771">
    <property type="component" value="Unassembled WGS sequence"/>
</dbReference>
<dbReference type="GO" id="GO:0046872">
    <property type="term" value="F:metal ion binding"/>
    <property type="evidence" value="ECO:0007669"/>
    <property type="project" value="UniProtKB-KW"/>
</dbReference>
<evidence type="ECO:0000256" key="1">
    <source>
        <dbReference type="ARBA" id="ARBA00001946"/>
    </source>
</evidence>
<dbReference type="EMBL" id="DRLI01000312">
    <property type="protein sequence ID" value="HHM02950.1"/>
    <property type="molecule type" value="Genomic_DNA"/>
</dbReference>
<dbReference type="GO" id="GO:0005737">
    <property type="term" value="C:cytoplasm"/>
    <property type="evidence" value="ECO:0007669"/>
    <property type="project" value="TreeGrafter"/>
</dbReference>
<dbReference type="InterPro" id="IPR048583">
    <property type="entry name" value="RNase_E_G_thioredoxin-like"/>
</dbReference>
<reference evidence="11" key="1">
    <citation type="journal article" date="2020" name="mSystems">
        <title>Genome- and Community-Level Interaction Insights into Carbon Utilization and Element Cycling Functions of Hydrothermarchaeota in Hydrothermal Sediment.</title>
        <authorList>
            <person name="Zhou Z."/>
            <person name="Liu Y."/>
            <person name="Xu W."/>
            <person name="Pan J."/>
            <person name="Luo Z.H."/>
            <person name="Li M."/>
        </authorList>
    </citation>
    <scope>NUCLEOTIDE SEQUENCE [LARGE SCALE GENOMIC DNA]</scope>
    <source>
        <strain evidence="11">HyVt-460</strain>
    </source>
</reference>
<dbReference type="NCBIfam" id="TIGR00757">
    <property type="entry name" value="RNaseEG"/>
    <property type="match status" value="1"/>
</dbReference>
<dbReference type="InterPro" id="IPR012340">
    <property type="entry name" value="NA-bd_OB-fold"/>
</dbReference>
<keyword evidence="7" id="KW-0460">Magnesium</keyword>
<evidence type="ECO:0000259" key="10">
    <source>
        <dbReference type="Pfam" id="PF20833"/>
    </source>
</evidence>
<evidence type="ECO:0000256" key="2">
    <source>
        <dbReference type="ARBA" id="ARBA00022490"/>
    </source>
</evidence>
<dbReference type="GO" id="GO:0003723">
    <property type="term" value="F:RNA binding"/>
    <property type="evidence" value="ECO:0007669"/>
    <property type="project" value="UniProtKB-KW"/>
</dbReference>
<keyword evidence="4" id="KW-0479">Metal-binding</keyword>
<evidence type="ECO:0000256" key="6">
    <source>
        <dbReference type="ARBA" id="ARBA00022801"/>
    </source>
</evidence>
<dbReference type="Gene3D" id="3.40.1260.20">
    <property type="entry name" value="Ribonuclease E, catalytic domain"/>
    <property type="match status" value="1"/>
</dbReference>
<name>A0A7V5VFL9_CALAY</name>
<keyword evidence="3" id="KW-0540">Nuclease</keyword>
<accession>A0A7V5VFL9</accession>
<evidence type="ECO:0000256" key="7">
    <source>
        <dbReference type="ARBA" id="ARBA00022842"/>
    </source>
</evidence>
<evidence type="ECO:0000256" key="5">
    <source>
        <dbReference type="ARBA" id="ARBA00022759"/>
    </source>
</evidence>